<keyword evidence="6 8" id="KW-1133">Transmembrane helix</keyword>
<proteinExistence type="inferred from homology"/>
<evidence type="ECO:0000256" key="5">
    <source>
        <dbReference type="ARBA" id="ARBA00022692"/>
    </source>
</evidence>
<name>A0A1H5V163_9GAMM</name>
<feature type="transmembrane region" description="Helical" evidence="8">
    <location>
        <begin position="85"/>
        <end position="105"/>
    </location>
</feature>
<evidence type="ECO:0000313" key="10">
    <source>
        <dbReference type="Proteomes" id="UP000236745"/>
    </source>
</evidence>
<dbReference type="PANTHER" id="PTHR30269">
    <property type="entry name" value="TRANSMEMBRANE PROTEIN YFCA"/>
    <property type="match status" value="1"/>
</dbReference>
<evidence type="ECO:0000256" key="3">
    <source>
        <dbReference type="ARBA" id="ARBA00022448"/>
    </source>
</evidence>
<dbReference type="RefSeq" id="WP_104001561.1">
    <property type="nucleotide sequence ID" value="NZ_FNVQ01000001.1"/>
</dbReference>
<evidence type="ECO:0000256" key="4">
    <source>
        <dbReference type="ARBA" id="ARBA00022475"/>
    </source>
</evidence>
<dbReference type="Proteomes" id="UP000236745">
    <property type="component" value="Unassembled WGS sequence"/>
</dbReference>
<dbReference type="Pfam" id="PF01925">
    <property type="entry name" value="TauE"/>
    <property type="match status" value="1"/>
</dbReference>
<sequence>MQLTTSSEILQNLGSTSFLIACLAAMCVGMAKGGVPTIGMLAVPVISLAVSPIKGAAILLPIFILTDMVSVWLYRRSFSTPNLKILIPAGLMGVAVGWATASVISDKVVSILIGVLGIAFCCHTWFGKVYLTRPKQPTLGRGLLWGSLAGFTSFISHAGSPPYQIYVIPQRLEKLTFVGTTAVVFAAINLAKVIPYANLRPYSAEDLTLALWLIPTALAGTFLGAFLIRRLADVWFSRLIQAGLLLVSIKLLVQAV</sequence>
<evidence type="ECO:0000256" key="7">
    <source>
        <dbReference type="ARBA" id="ARBA00023136"/>
    </source>
</evidence>
<feature type="transmembrane region" description="Helical" evidence="8">
    <location>
        <begin position="175"/>
        <end position="197"/>
    </location>
</feature>
<protein>
    <recommendedName>
        <fullName evidence="8">Probable membrane transporter protein</fullName>
    </recommendedName>
</protein>
<evidence type="ECO:0000256" key="8">
    <source>
        <dbReference type="RuleBase" id="RU363041"/>
    </source>
</evidence>
<feature type="transmembrane region" description="Helical" evidence="8">
    <location>
        <begin position="12"/>
        <end position="31"/>
    </location>
</feature>
<organism evidence="9 10">
    <name type="scientific">Marinobacterium lutimaris</name>
    <dbReference type="NCBI Taxonomy" id="568106"/>
    <lineage>
        <taxon>Bacteria</taxon>
        <taxon>Pseudomonadati</taxon>
        <taxon>Pseudomonadota</taxon>
        <taxon>Gammaproteobacteria</taxon>
        <taxon>Oceanospirillales</taxon>
        <taxon>Oceanospirillaceae</taxon>
        <taxon>Marinobacterium</taxon>
    </lineage>
</organism>
<dbReference type="PANTHER" id="PTHR30269:SF37">
    <property type="entry name" value="MEMBRANE TRANSPORTER PROTEIN"/>
    <property type="match status" value="1"/>
</dbReference>
<dbReference type="InterPro" id="IPR002781">
    <property type="entry name" value="TM_pro_TauE-like"/>
</dbReference>
<dbReference type="GO" id="GO:0005886">
    <property type="term" value="C:plasma membrane"/>
    <property type="evidence" value="ECO:0007669"/>
    <property type="project" value="UniProtKB-SubCell"/>
</dbReference>
<dbReference type="AlphaFoldDB" id="A0A1H5V163"/>
<evidence type="ECO:0000256" key="6">
    <source>
        <dbReference type="ARBA" id="ARBA00022989"/>
    </source>
</evidence>
<keyword evidence="7 8" id="KW-0472">Membrane</keyword>
<feature type="transmembrane region" description="Helical" evidence="8">
    <location>
        <begin position="51"/>
        <end position="73"/>
    </location>
</feature>
<feature type="transmembrane region" description="Helical" evidence="8">
    <location>
        <begin position="111"/>
        <end position="131"/>
    </location>
</feature>
<dbReference type="EMBL" id="FNVQ01000001">
    <property type="protein sequence ID" value="SEF80944.1"/>
    <property type="molecule type" value="Genomic_DNA"/>
</dbReference>
<feature type="transmembrane region" description="Helical" evidence="8">
    <location>
        <begin position="209"/>
        <end position="228"/>
    </location>
</feature>
<keyword evidence="10" id="KW-1185">Reference proteome</keyword>
<evidence type="ECO:0000313" key="9">
    <source>
        <dbReference type="EMBL" id="SEF80944.1"/>
    </source>
</evidence>
<reference evidence="9 10" key="1">
    <citation type="submission" date="2016-10" db="EMBL/GenBank/DDBJ databases">
        <authorList>
            <person name="de Groot N.N."/>
        </authorList>
    </citation>
    <scope>NUCLEOTIDE SEQUENCE [LARGE SCALE GENOMIC DNA]</scope>
    <source>
        <strain evidence="9 10">DSM 22012</strain>
    </source>
</reference>
<keyword evidence="4 8" id="KW-1003">Cell membrane</keyword>
<comment type="similarity">
    <text evidence="2 8">Belongs to the 4-toluene sulfonate uptake permease (TSUP) (TC 2.A.102) family.</text>
</comment>
<accession>A0A1H5V163</accession>
<keyword evidence="5 8" id="KW-0812">Transmembrane</keyword>
<evidence type="ECO:0000256" key="2">
    <source>
        <dbReference type="ARBA" id="ARBA00009142"/>
    </source>
</evidence>
<gene>
    <name evidence="9" type="ORF">SAMN05444390_101581</name>
</gene>
<comment type="subcellular location">
    <subcellularLocation>
        <location evidence="1 8">Cell membrane</location>
        <topology evidence="1 8">Multi-pass membrane protein</topology>
    </subcellularLocation>
</comment>
<dbReference type="OrthoDB" id="7028171at2"/>
<dbReference type="InterPro" id="IPR052017">
    <property type="entry name" value="TSUP"/>
</dbReference>
<evidence type="ECO:0000256" key="1">
    <source>
        <dbReference type="ARBA" id="ARBA00004651"/>
    </source>
</evidence>
<keyword evidence="3" id="KW-0813">Transport</keyword>